<evidence type="ECO:0008006" key="5">
    <source>
        <dbReference type="Google" id="ProtNLM"/>
    </source>
</evidence>
<keyword evidence="4" id="KW-1185">Reference proteome</keyword>
<name>A0A1H1X3M8_9ACTN</name>
<evidence type="ECO:0000313" key="4">
    <source>
        <dbReference type="Proteomes" id="UP000198983"/>
    </source>
</evidence>
<feature type="transmembrane region" description="Helical" evidence="2">
    <location>
        <begin position="27"/>
        <end position="49"/>
    </location>
</feature>
<proteinExistence type="predicted"/>
<dbReference type="Proteomes" id="UP000198983">
    <property type="component" value="Chromosome I"/>
</dbReference>
<evidence type="ECO:0000256" key="2">
    <source>
        <dbReference type="SAM" id="Phobius"/>
    </source>
</evidence>
<feature type="region of interest" description="Disordered" evidence="1">
    <location>
        <begin position="1"/>
        <end position="20"/>
    </location>
</feature>
<dbReference type="RefSeq" id="WP_092655833.1">
    <property type="nucleotide sequence ID" value="NZ_LT629732.1"/>
</dbReference>
<reference evidence="3 4" key="1">
    <citation type="submission" date="2016-10" db="EMBL/GenBank/DDBJ databases">
        <authorList>
            <person name="de Groot N.N."/>
        </authorList>
    </citation>
    <scope>NUCLEOTIDE SEQUENCE [LARGE SCALE GENOMIC DNA]</scope>
    <source>
        <strain evidence="3 4">DSM 22024</strain>
    </source>
</reference>
<feature type="transmembrane region" description="Helical" evidence="2">
    <location>
        <begin position="81"/>
        <end position="102"/>
    </location>
</feature>
<evidence type="ECO:0000313" key="3">
    <source>
        <dbReference type="EMBL" id="SDT03928.1"/>
    </source>
</evidence>
<accession>A0A1H1X3M8</accession>
<dbReference type="EMBL" id="LT629732">
    <property type="protein sequence ID" value="SDT03928.1"/>
    <property type="molecule type" value="Genomic_DNA"/>
</dbReference>
<evidence type="ECO:0000256" key="1">
    <source>
        <dbReference type="SAM" id="MobiDB-lite"/>
    </source>
</evidence>
<sequence length="205" mass="21160">MSTTYPADATPPGPRTPPDRAPGAARAFWVIAVVLVAAGAIAGLVWAWTAPSPHVAMTMTELGPFPNDEEQAARLVSMDGWYAALGAGTSLVLGTVLATLFLRHGLVTVAGLLVGSVLAAVAAVVVGSLVANGSLIWSWDPHASPGTALSAPLTLHAYGVLVSWPLAALAPVIPLVWLGSGRDGEPSRVIHSQRDRSRTPEAPMR</sequence>
<keyword evidence="2" id="KW-1133">Transmembrane helix</keyword>
<protein>
    <recommendedName>
        <fullName evidence="5">DUF2567 domain-containing protein</fullName>
    </recommendedName>
</protein>
<dbReference type="AlphaFoldDB" id="A0A1H1X3M8"/>
<feature type="compositionally biased region" description="Pro residues" evidence="1">
    <location>
        <begin position="9"/>
        <end position="20"/>
    </location>
</feature>
<organism evidence="3 4">
    <name type="scientific">Actinopolymorpha singaporensis</name>
    <dbReference type="NCBI Taxonomy" id="117157"/>
    <lineage>
        <taxon>Bacteria</taxon>
        <taxon>Bacillati</taxon>
        <taxon>Actinomycetota</taxon>
        <taxon>Actinomycetes</taxon>
        <taxon>Propionibacteriales</taxon>
        <taxon>Actinopolymorphaceae</taxon>
        <taxon>Actinopolymorpha</taxon>
    </lineage>
</organism>
<gene>
    <name evidence="3" type="ORF">SAMN04489717_4801</name>
</gene>
<keyword evidence="2" id="KW-0472">Membrane</keyword>
<feature type="transmembrane region" description="Helical" evidence="2">
    <location>
        <begin position="109"/>
        <end position="137"/>
    </location>
</feature>
<dbReference type="STRING" id="117157.SAMN04489717_4801"/>
<feature type="transmembrane region" description="Helical" evidence="2">
    <location>
        <begin position="157"/>
        <end position="178"/>
    </location>
</feature>
<dbReference type="OrthoDB" id="4350296at2"/>
<keyword evidence="2" id="KW-0812">Transmembrane</keyword>
<feature type="region of interest" description="Disordered" evidence="1">
    <location>
        <begin position="185"/>
        <end position="205"/>
    </location>
</feature>